<dbReference type="PANTHER" id="PTHR37483">
    <property type="entry name" value="UPF0125 PROTEIN RATB"/>
    <property type="match status" value="1"/>
</dbReference>
<evidence type="ECO:0000313" key="4">
    <source>
        <dbReference type="Proteomes" id="UP000242765"/>
    </source>
</evidence>
<reference evidence="3 4" key="1">
    <citation type="submission" date="2017-04" db="EMBL/GenBank/DDBJ databases">
        <title>High diversity of culturable Acinetobacter species in natural soil and water ecosystems.</title>
        <authorList>
            <person name="Nemec A."/>
            <person name="Radolfova-Krizova L."/>
        </authorList>
    </citation>
    <scope>NUCLEOTIDE SEQUENCE [LARGE SCALE GENOMIC DNA]</scope>
    <source>
        <strain evidence="3 4">ANC 4999</strain>
    </source>
</reference>
<comment type="caution">
    <text evidence="3">The sequence shown here is derived from an EMBL/GenBank/DDBJ whole genome shotgun (WGS) entry which is preliminary data.</text>
</comment>
<gene>
    <name evidence="3" type="ORF">B9T28_13365</name>
</gene>
<dbReference type="HAMAP" id="MF_00460">
    <property type="entry name" value="UPF0125_RnfH"/>
    <property type="match status" value="1"/>
</dbReference>
<dbReference type="RefSeq" id="WP_086204477.1">
    <property type="nucleotide sequence ID" value="NZ_NEGB01000009.1"/>
</dbReference>
<dbReference type="Pfam" id="PF03658">
    <property type="entry name" value="Ub-RnfH"/>
    <property type="match status" value="1"/>
</dbReference>
<dbReference type="SUPFAM" id="SSF54285">
    <property type="entry name" value="MoaD/ThiS"/>
    <property type="match status" value="1"/>
</dbReference>
<organism evidence="3 4">
    <name type="scientific">Acinetobacter silvestris</name>
    <dbReference type="NCBI Taxonomy" id="1977882"/>
    <lineage>
        <taxon>Bacteria</taxon>
        <taxon>Pseudomonadati</taxon>
        <taxon>Pseudomonadota</taxon>
        <taxon>Gammaproteobacteria</taxon>
        <taxon>Moraxellales</taxon>
        <taxon>Moraxellaceae</taxon>
        <taxon>Acinetobacter</taxon>
    </lineage>
</organism>
<dbReference type="InterPro" id="IPR037021">
    <property type="entry name" value="RnfH_sf"/>
</dbReference>
<dbReference type="InterPro" id="IPR016155">
    <property type="entry name" value="Mopterin_synth/thiamin_S_b"/>
</dbReference>
<keyword evidence="4" id="KW-1185">Reference proteome</keyword>
<accession>A0A1Y3C8X7</accession>
<dbReference type="PANTHER" id="PTHR37483:SF1">
    <property type="entry name" value="UPF0125 PROTEIN RATB"/>
    <property type="match status" value="1"/>
</dbReference>
<dbReference type="EMBL" id="NEGB01000009">
    <property type="protein sequence ID" value="OTG63498.1"/>
    <property type="molecule type" value="Genomic_DNA"/>
</dbReference>
<protein>
    <recommendedName>
        <fullName evidence="2">UPF0125 protein B9T28_13365</fullName>
    </recommendedName>
</protein>
<dbReference type="AlphaFoldDB" id="A0A1Y3C8X7"/>
<proteinExistence type="inferred from homology"/>
<dbReference type="InterPro" id="IPR005346">
    <property type="entry name" value="RnfH"/>
</dbReference>
<evidence type="ECO:0000313" key="3">
    <source>
        <dbReference type="EMBL" id="OTG63498.1"/>
    </source>
</evidence>
<evidence type="ECO:0000256" key="1">
    <source>
        <dbReference type="ARBA" id="ARBA00010645"/>
    </source>
</evidence>
<name>A0A1Y3C8X7_9GAMM</name>
<sequence length="112" mass="12653">MAFAEEGIQPKVWVAYAAPEQQFHLDVDYVDGMTAQDAILKSGIENLITLPEQYSLGIFGTKIKDKNQVIQVGDRVEIYRALTINPKDIRRNRAAANPVGNYCRGNRFKQLK</sequence>
<dbReference type="Proteomes" id="UP000242765">
    <property type="component" value="Unassembled WGS sequence"/>
</dbReference>
<evidence type="ECO:0000256" key="2">
    <source>
        <dbReference type="HAMAP-Rule" id="MF_00460"/>
    </source>
</evidence>
<comment type="similarity">
    <text evidence="1 2">Belongs to the UPF0125 (RnfH) family.</text>
</comment>
<dbReference type="Gene3D" id="3.10.20.280">
    <property type="entry name" value="RnfH-like"/>
    <property type="match status" value="1"/>
</dbReference>
<dbReference type="STRING" id="1977882.B9T28_13365"/>
<dbReference type="OrthoDB" id="9796575at2"/>